<dbReference type="EMBL" id="POTW01000025">
    <property type="protein sequence ID" value="PZF83457.1"/>
    <property type="molecule type" value="Genomic_DNA"/>
</dbReference>
<dbReference type="GO" id="GO:0046677">
    <property type="term" value="P:response to antibiotic"/>
    <property type="evidence" value="ECO:0007669"/>
    <property type="project" value="InterPro"/>
</dbReference>
<accession>A0A2W2C5V4</accession>
<dbReference type="InterPro" id="IPR036271">
    <property type="entry name" value="Tet_transcr_reg_TetR-rel_C_sf"/>
</dbReference>
<dbReference type="PANTHER" id="PTHR30055:SF151">
    <property type="entry name" value="TRANSCRIPTIONAL REGULATORY PROTEIN"/>
    <property type="match status" value="1"/>
</dbReference>
<feature type="domain" description="HTH tetR-type" evidence="6">
    <location>
        <begin position="2"/>
        <end position="62"/>
    </location>
</feature>
<comment type="caution">
    <text evidence="7">The sequence shown here is derived from an EMBL/GenBank/DDBJ whole genome shotgun (WGS) entry which is preliminary data.</text>
</comment>
<dbReference type="InterPro" id="IPR003012">
    <property type="entry name" value="Tet_transcr_reg_TetR"/>
</dbReference>
<dbReference type="PRINTS" id="PR00400">
    <property type="entry name" value="TETREPRESSOR"/>
</dbReference>
<keyword evidence="3 5" id="KW-0238">DNA-binding</keyword>
<reference evidence="7 8" key="1">
    <citation type="submission" date="2018-01" db="EMBL/GenBank/DDBJ databases">
        <title>Draft genome sequence of Jiangella sp. GTF31.</title>
        <authorList>
            <person name="Sahin N."/>
            <person name="Ay H."/>
            <person name="Saygin H."/>
        </authorList>
    </citation>
    <scope>NUCLEOTIDE SEQUENCE [LARGE SCALE GENOMIC DNA]</scope>
    <source>
        <strain evidence="7 8">GTF31</strain>
    </source>
</reference>
<dbReference type="GO" id="GO:0045892">
    <property type="term" value="P:negative regulation of DNA-templated transcription"/>
    <property type="evidence" value="ECO:0007669"/>
    <property type="project" value="InterPro"/>
</dbReference>
<dbReference type="Proteomes" id="UP000248764">
    <property type="component" value="Unassembled WGS sequence"/>
</dbReference>
<keyword evidence="1" id="KW-0678">Repressor</keyword>
<evidence type="ECO:0000313" key="7">
    <source>
        <dbReference type="EMBL" id="PZF83457.1"/>
    </source>
</evidence>
<dbReference type="AlphaFoldDB" id="A0A2W2C5V4"/>
<evidence type="ECO:0000256" key="3">
    <source>
        <dbReference type="ARBA" id="ARBA00023125"/>
    </source>
</evidence>
<evidence type="ECO:0000256" key="1">
    <source>
        <dbReference type="ARBA" id="ARBA00022491"/>
    </source>
</evidence>
<evidence type="ECO:0000259" key="6">
    <source>
        <dbReference type="PROSITE" id="PS50977"/>
    </source>
</evidence>
<evidence type="ECO:0000313" key="8">
    <source>
        <dbReference type="Proteomes" id="UP000248764"/>
    </source>
</evidence>
<protein>
    <submittedName>
        <fullName evidence="7">TetR family transcriptional regulator</fullName>
    </submittedName>
</protein>
<feature type="DNA-binding region" description="H-T-H motif" evidence="5">
    <location>
        <begin position="25"/>
        <end position="44"/>
    </location>
</feature>
<keyword evidence="8" id="KW-1185">Reference proteome</keyword>
<name>A0A2W2C5V4_9ACTN</name>
<dbReference type="InterPro" id="IPR009057">
    <property type="entry name" value="Homeodomain-like_sf"/>
</dbReference>
<dbReference type="PROSITE" id="PS50977">
    <property type="entry name" value="HTH_TETR_2"/>
    <property type="match status" value="1"/>
</dbReference>
<dbReference type="Pfam" id="PF00440">
    <property type="entry name" value="TetR_N"/>
    <property type="match status" value="1"/>
</dbReference>
<organism evidence="7 8">
    <name type="scientific">Jiangella anatolica</name>
    <dbReference type="NCBI Taxonomy" id="2670374"/>
    <lineage>
        <taxon>Bacteria</taxon>
        <taxon>Bacillati</taxon>
        <taxon>Actinomycetota</taxon>
        <taxon>Actinomycetes</taxon>
        <taxon>Jiangellales</taxon>
        <taxon>Jiangellaceae</taxon>
        <taxon>Jiangella</taxon>
    </lineage>
</organism>
<dbReference type="PANTHER" id="PTHR30055">
    <property type="entry name" value="HTH-TYPE TRANSCRIPTIONAL REGULATOR RUTR"/>
    <property type="match status" value="1"/>
</dbReference>
<keyword evidence="4" id="KW-0804">Transcription</keyword>
<dbReference type="Pfam" id="PF02909">
    <property type="entry name" value="TetR_C_1"/>
    <property type="match status" value="1"/>
</dbReference>
<keyword evidence="2" id="KW-0805">Transcription regulation</keyword>
<dbReference type="SUPFAM" id="SSF46689">
    <property type="entry name" value="Homeodomain-like"/>
    <property type="match status" value="1"/>
</dbReference>
<evidence type="ECO:0000256" key="5">
    <source>
        <dbReference type="PROSITE-ProRule" id="PRU00335"/>
    </source>
</evidence>
<dbReference type="GO" id="GO:0003700">
    <property type="term" value="F:DNA-binding transcription factor activity"/>
    <property type="evidence" value="ECO:0007669"/>
    <property type="project" value="TreeGrafter"/>
</dbReference>
<dbReference type="SUPFAM" id="SSF48498">
    <property type="entry name" value="Tetracyclin repressor-like, C-terminal domain"/>
    <property type="match status" value="1"/>
</dbReference>
<dbReference type="InterPro" id="IPR004111">
    <property type="entry name" value="Repressor_TetR_C"/>
</dbReference>
<gene>
    <name evidence="7" type="ORF">C1I92_12735</name>
</gene>
<dbReference type="Gene3D" id="1.10.10.60">
    <property type="entry name" value="Homeodomain-like"/>
    <property type="match status" value="1"/>
</dbReference>
<dbReference type="InterPro" id="IPR001647">
    <property type="entry name" value="HTH_TetR"/>
</dbReference>
<dbReference type="Gene3D" id="1.10.357.10">
    <property type="entry name" value="Tetracycline Repressor, domain 2"/>
    <property type="match status" value="1"/>
</dbReference>
<evidence type="ECO:0000256" key="4">
    <source>
        <dbReference type="ARBA" id="ARBA00023163"/>
    </source>
</evidence>
<dbReference type="RefSeq" id="WP_111255027.1">
    <property type="nucleotide sequence ID" value="NZ_POTW01000025.1"/>
</dbReference>
<dbReference type="GO" id="GO:0000976">
    <property type="term" value="F:transcription cis-regulatory region binding"/>
    <property type="evidence" value="ECO:0007669"/>
    <property type="project" value="TreeGrafter"/>
</dbReference>
<dbReference type="InterPro" id="IPR050109">
    <property type="entry name" value="HTH-type_TetR-like_transc_reg"/>
</dbReference>
<evidence type="ECO:0000256" key="2">
    <source>
        <dbReference type="ARBA" id="ARBA00023015"/>
    </source>
</evidence>
<sequence>MALSRERIVEAAARVADRGGLAQVSMRSVGRELGVEAMSLYHHLDGKDDLLDALANWIFTHIRLPGLDEPWRPAMAERAASARAALTAHPWALGLVESRRGPAPALLRHHDTVLGCLRRNGFSVALAAHAFSAIDAYVYGFVLTELNLPFDEPGGAEELAGDLSAFMPAGEYPYLTEMIAEQVIGRDYAYGDEFGYGLDLILDGLADRLGSGPLAAPGSL</sequence>
<proteinExistence type="predicted"/>